<organism evidence="8 9">
    <name type="scientific">Kalanchoe fedtschenkoi</name>
    <name type="common">Lavender scallops</name>
    <name type="synonym">South American air plant</name>
    <dbReference type="NCBI Taxonomy" id="63787"/>
    <lineage>
        <taxon>Eukaryota</taxon>
        <taxon>Viridiplantae</taxon>
        <taxon>Streptophyta</taxon>
        <taxon>Embryophyta</taxon>
        <taxon>Tracheophyta</taxon>
        <taxon>Spermatophyta</taxon>
        <taxon>Magnoliopsida</taxon>
        <taxon>eudicotyledons</taxon>
        <taxon>Gunneridae</taxon>
        <taxon>Pentapetalae</taxon>
        <taxon>Saxifragales</taxon>
        <taxon>Crassulaceae</taxon>
        <taxon>Kalanchoe</taxon>
    </lineage>
</organism>
<dbReference type="Proteomes" id="UP000594263">
    <property type="component" value="Unplaced"/>
</dbReference>
<evidence type="ECO:0000256" key="2">
    <source>
        <dbReference type="ARBA" id="ARBA00022473"/>
    </source>
</evidence>
<accession>A0A7N0T7S5</accession>
<dbReference type="EnsemblPlants" id="Kaladp0024s0799.1.v1.1">
    <property type="protein sequence ID" value="Kaladp0024s0799.1.v1.1.CDS.1"/>
    <property type="gene ID" value="Kaladp0024s0799.v1.1"/>
</dbReference>
<dbReference type="Pfam" id="PF08137">
    <property type="entry name" value="DVL"/>
    <property type="match status" value="1"/>
</dbReference>
<dbReference type="GO" id="GO:0008285">
    <property type="term" value="P:negative regulation of cell population proliferation"/>
    <property type="evidence" value="ECO:0007669"/>
    <property type="project" value="InterPro"/>
</dbReference>
<reference evidence="8" key="1">
    <citation type="submission" date="2021-01" db="UniProtKB">
        <authorList>
            <consortium name="EnsemblPlants"/>
        </authorList>
    </citation>
    <scope>IDENTIFICATION</scope>
</reference>
<evidence type="ECO:0000313" key="9">
    <source>
        <dbReference type="Proteomes" id="UP000594263"/>
    </source>
</evidence>
<keyword evidence="6" id="KW-0472">Membrane</keyword>
<evidence type="ECO:0000256" key="7">
    <source>
        <dbReference type="ARBA" id="ARBA00024340"/>
    </source>
</evidence>
<dbReference type="GO" id="GO:0048367">
    <property type="term" value="P:shoot system development"/>
    <property type="evidence" value="ECO:0007669"/>
    <property type="project" value="UniProtKB-ARBA"/>
</dbReference>
<keyword evidence="5" id="KW-1133">Transmembrane helix</keyword>
<keyword evidence="9" id="KW-1185">Reference proteome</keyword>
<evidence type="ECO:0000256" key="5">
    <source>
        <dbReference type="ARBA" id="ARBA00022989"/>
    </source>
</evidence>
<evidence type="ECO:0000256" key="1">
    <source>
        <dbReference type="ARBA" id="ARBA00004162"/>
    </source>
</evidence>
<proteinExistence type="inferred from homology"/>
<evidence type="ECO:0000256" key="3">
    <source>
        <dbReference type="ARBA" id="ARBA00022475"/>
    </source>
</evidence>
<keyword evidence="3" id="KW-1003">Cell membrane</keyword>
<keyword evidence="2" id="KW-0217">Developmental protein</keyword>
<dbReference type="InterPro" id="IPR012552">
    <property type="entry name" value="DVL"/>
</dbReference>
<dbReference type="PANTHER" id="PTHR33102">
    <property type="entry name" value="DVL19-RELATED-RELATED"/>
    <property type="match status" value="1"/>
</dbReference>
<sequence length="52" mass="6011">MDIATPCGSRKKSSFGKRCLLIAKQHRTRLHILGRCISMLLCWHNHSLVDDY</sequence>
<keyword evidence="4" id="KW-0812">Transmembrane</keyword>
<protein>
    <submittedName>
        <fullName evidence="8">Uncharacterized protein</fullName>
    </submittedName>
</protein>
<dbReference type="AlphaFoldDB" id="A0A7N0T7S5"/>
<name>A0A7N0T7S5_KALFE</name>
<dbReference type="OMA" id="LCWHAHS"/>
<dbReference type="GO" id="GO:0005886">
    <property type="term" value="C:plasma membrane"/>
    <property type="evidence" value="ECO:0007669"/>
    <property type="project" value="UniProtKB-SubCell"/>
</dbReference>
<comment type="similarity">
    <text evidence="7">Belongs to the DVL/RTFL small polypeptides family.</text>
</comment>
<dbReference type="Gramene" id="Kaladp0024s0799.1.v1.1">
    <property type="protein sequence ID" value="Kaladp0024s0799.1.v1.1.CDS.1"/>
    <property type="gene ID" value="Kaladp0024s0799.v1.1"/>
</dbReference>
<evidence type="ECO:0000313" key="8">
    <source>
        <dbReference type="EnsemblPlants" id="Kaladp0024s0799.1.v1.1.CDS.1"/>
    </source>
</evidence>
<evidence type="ECO:0000256" key="6">
    <source>
        <dbReference type="ARBA" id="ARBA00023136"/>
    </source>
</evidence>
<evidence type="ECO:0000256" key="4">
    <source>
        <dbReference type="ARBA" id="ARBA00022692"/>
    </source>
</evidence>
<comment type="subcellular location">
    <subcellularLocation>
        <location evidence="1">Cell membrane</location>
        <topology evidence="1">Single-pass membrane protein</topology>
    </subcellularLocation>
</comment>
<dbReference type="InterPro" id="IPR051525">
    <property type="entry name" value="DVL_RTFL_regulatory"/>
</dbReference>